<feature type="repeat" description="WD" evidence="7">
    <location>
        <begin position="539"/>
        <end position="580"/>
    </location>
</feature>
<evidence type="ECO:0000256" key="2">
    <source>
        <dbReference type="ARBA" id="ARBA00022574"/>
    </source>
</evidence>
<protein>
    <submittedName>
        <fullName evidence="10">WD40 repeat-like protein</fullName>
    </submittedName>
</protein>
<proteinExistence type="predicted"/>
<dbReference type="Proteomes" id="UP000242146">
    <property type="component" value="Unassembled WGS sequence"/>
</dbReference>
<feature type="compositionally biased region" description="Basic and acidic residues" evidence="8">
    <location>
        <begin position="660"/>
        <end position="682"/>
    </location>
</feature>
<feature type="region of interest" description="Disordered" evidence="8">
    <location>
        <begin position="30"/>
        <end position="67"/>
    </location>
</feature>
<dbReference type="Gene3D" id="2.130.10.10">
    <property type="entry name" value="YVTN repeat-like/Quinoprotein amine dehydrogenase"/>
    <property type="match status" value="2"/>
</dbReference>
<evidence type="ECO:0000256" key="6">
    <source>
        <dbReference type="ARBA" id="ARBA00023242"/>
    </source>
</evidence>
<dbReference type="SMART" id="SM00320">
    <property type="entry name" value="WD40"/>
    <property type="match status" value="6"/>
</dbReference>
<dbReference type="Pfam" id="PF04494">
    <property type="entry name" value="TFIID_NTD2"/>
    <property type="match status" value="1"/>
</dbReference>
<dbReference type="EMBL" id="MCGT01000003">
    <property type="protein sequence ID" value="ORX61616.1"/>
    <property type="molecule type" value="Genomic_DNA"/>
</dbReference>
<evidence type="ECO:0000256" key="4">
    <source>
        <dbReference type="ARBA" id="ARBA00023015"/>
    </source>
</evidence>
<dbReference type="PANTHER" id="PTHR19879:SF1">
    <property type="entry name" value="CANNONBALL-RELATED"/>
    <property type="match status" value="1"/>
</dbReference>
<evidence type="ECO:0000256" key="1">
    <source>
        <dbReference type="ARBA" id="ARBA00004123"/>
    </source>
</evidence>
<feature type="compositionally biased region" description="Low complexity" evidence="8">
    <location>
        <begin position="619"/>
        <end position="657"/>
    </location>
</feature>
<dbReference type="Gene3D" id="1.25.40.500">
    <property type="entry name" value="TFIID subunit TAF5, NTD2 domain"/>
    <property type="match status" value="1"/>
</dbReference>
<dbReference type="STRING" id="101127.A0A1X2GUG6"/>
<keyword evidence="3" id="KW-0677">Repeat</keyword>
<feature type="compositionally biased region" description="Polar residues" evidence="8">
    <location>
        <begin position="43"/>
        <end position="67"/>
    </location>
</feature>
<dbReference type="PROSITE" id="PS50082">
    <property type="entry name" value="WD_REPEATS_2"/>
    <property type="match status" value="6"/>
</dbReference>
<feature type="repeat" description="WD" evidence="7">
    <location>
        <begin position="581"/>
        <end position="615"/>
    </location>
</feature>
<dbReference type="InterPro" id="IPR037264">
    <property type="entry name" value="TFIID_NTD2_sf"/>
</dbReference>
<feature type="repeat" description="WD" evidence="7">
    <location>
        <begin position="455"/>
        <end position="487"/>
    </location>
</feature>
<dbReference type="GO" id="GO:0005669">
    <property type="term" value="C:transcription factor TFIID complex"/>
    <property type="evidence" value="ECO:0007669"/>
    <property type="project" value="TreeGrafter"/>
</dbReference>
<dbReference type="InterPro" id="IPR001680">
    <property type="entry name" value="WD40_rpt"/>
</dbReference>
<feature type="region of interest" description="Disordered" evidence="8">
    <location>
        <begin position="619"/>
        <end position="682"/>
    </location>
</feature>
<dbReference type="PRINTS" id="PR00320">
    <property type="entry name" value="GPROTEINBRPT"/>
</dbReference>
<keyword evidence="5" id="KW-0804">Transcription</keyword>
<feature type="repeat" description="WD" evidence="7">
    <location>
        <begin position="364"/>
        <end position="405"/>
    </location>
</feature>
<feature type="domain" description="TFIID subunit TAF5 NTD2" evidence="9">
    <location>
        <begin position="137"/>
        <end position="255"/>
    </location>
</feature>
<feature type="repeat" description="WD" evidence="7">
    <location>
        <begin position="413"/>
        <end position="448"/>
    </location>
</feature>
<gene>
    <name evidence="10" type="ORF">DM01DRAFT_1332220</name>
</gene>
<evidence type="ECO:0000313" key="11">
    <source>
        <dbReference type="Proteomes" id="UP000242146"/>
    </source>
</evidence>
<dbReference type="CDD" id="cd00200">
    <property type="entry name" value="WD40"/>
    <property type="match status" value="1"/>
</dbReference>
<evidence type="ECO:0000256" key="5">
    <source>
        <dbReference type="ARBA" id="ARBA00023163"/>
    </source>
</evidence>
<dbReference type="InterPro" id="IPR019775">
    <property type="entry name" value="WD40_repeat_CS"/>
</dbReference>
<dbReference type="CDD" id="cd08044">
    <property type="entry name" value="TAF5_NTD2"/>
    <property type="match status" value="1"/>
</dbReference>
<comment type="caution">
    <text evidence="10">The sequence shown here is derived from an EMBL/GenBank/DDBJ whole genome shotgun (WGS) entry which is preliminary data.</text>
</comment>
<keyword evidence="11" id="KW-1185">Reference proteome</keyword>
<keyword evidence="6" id="KW-0539">Nucleus</keyword>
<evidence type="ECO:0000256" key="8">
    <source>
        <dbReference type="SAM" id="MobiDB-lite"/>
    </source>
</evidence>
<sequence>MVGTPFQPSVNNMNNNLGIFMSNLLGSTSVNSNPPHSTPMAMNPSNQQQPFLSSPSTSMPEPSLPSSQDLQNLVSAYFERKGYQKKDLAYLHDAQGNTITMTQLIQYLKTKLAERPTHTNSILQHIVQHDQPQDLLDPNAYLNQYTALRNWVLRGLEEYKAELRLVLYPILVHCFLDLVAAELPDQAKALLEQHAQEHRCNEQHDQELDEFAQISASQLQDHALAQKYRRNKYHISMTAIPHELFVNYIQETMWNPLIFIATQYLSIQVLHDKSAGGSEANCIGILDNGLENAKLKNEEDDDDMLVDGTVVKQEMSLDGPSLSDMSMSPMDRERVEAELESLKQLRKRVSAGSVSLPSVCSYTFYNTHDSLNCLSFSQDTSLVAGGFDDSTVKVWSLSNESIQSKPGTNYARLVGHAGPVYGASFNHDNQFMITCSQDHTARLWNLNSWTNDVVYKSHNYPVWDVDVGPFGFYFATASHDRTARLWSCDHTNPLRIFAGHLSDVDTVKFHPNSKYLVTGSSDKTARLWDVQRGTCVRVFTGHTGAVKTVAISPNGRLLATAGADRTIQLWDLGSGRRMKTMVGHQDYVYSLDFSSDSHVLVSGGADCTVRVWDVNKDVSGSSASSNATIGSGAGSASGSSSRSNNPNGSNAGSSSSNKRIRMEEAQRKGKKDKKLDDKSKVVESRDQLSVLPTKLMPVYTVKYTQKNLCMVAGTYSP</sequence>
<dbReference type="Pfam" id="PF00400">
    <property type="entry name" value="WD40"/>
    <property type="match status" value="6"/>
</dbReference>
<dbReference type="InterPro" id="IPR036322">
    <property type="entry name" value="WD40_repeat_dom_sf"/>
</dbReference>
<evidence type="ECO:0000259" key="9">
    <source>
        <dbReference type="Pfam" id="PF04494"/>
    </source>
</evidence>
<dbReference type="OrthoDB" id="10266330at2759"/>
<evidence type="ECO:0000256" key="3">
    <source>
        <dbReference type="ARBA" id="ARBA00022737"/>
    </source>
</evidence>
<dbReference type="GO" id="GO:0006367">
    <property type="term" value="P:transcription initiation at RNA polymerase II promoter"/>
    <property type="evidence" value="ECO:0007669"/>
    <property type="project" value="TreeGrafter"/>
</dbReference>
<feature type="repeat" description="WD" evidence="7">
    <location>
        <begin position="497"/>
        <end position="538"/>
    </location>
</feature>
<keyword evidence="4" id="KW-0805">Transcription regulation</keyword>
<dbReference type="SUPFAM" id="SSF160897">
    <property type="entry name" value="Taf5 N-terminal domain-like"/>
    <property type="match status" value="1"/>
</dbReference>
<dbReference type="PROSITE" id="PS50294">
    <property type="entry name" value="WD_REPEATS_REGION"/>
    <property type="match status" value="6"/>
</dbReference>
<dbReference type="InterPro" id="IPR007582">
    <property type="entry name" value="TFIID_NTD2"/>
</dbReference>
<dbReference type="PANTHER" id="PTHR19879">
    <property type="entry name" value="TRANSCRIPTION INITIATION FACTOR TFIID"/>
    <property type="match status" value="1"/>
</dbReference>
<dbReference type="InterPro" id="IPR015943">
    <property type="entry name" value="WD40/YVTN_repeat-like_dom_sf"/>
</dbReference>
<evidence type="ECO:0000256" key="7">
    <source>
        <dbReference type="PROSITE-ProRule" id="PRU00221"/>
    </source>
</evidence>
<keyword evidence="2 7" id="KW-0853">WD repeat</keyword>
<comment type="subcellular location">
    <subcellularLocation>
        <location evidence="1">Nucleus</location>
    </subcellularLocation>
</comment>
<reference evidence="10 11" key="1">
    <citation type="submission" date="2016-07" db="EMBL/GenBank/DDBJ databases">
        <title>Pervasive Adenine N6-methylation of Active Genes in Fungi.</title>
        <authorList>
            <consortium name="DOE Joint Genome Institute"/>
            <person name="Mondo S.J."/>
            <person name="Dannebaum R.O."/>
            <person name="Kuo R.C."/>
            <person name="Labutti K."/>
            <person name="Haridas S."/>
            <person name="Kuo A."/>
            <person name="Salamov A."/>
            <person name="Ahrendt S.R."/>
            <person name="Lipzen A."/>
            <person name="Sullivan W."/>
            <person name="Andreopoulos W.B."/>
            <person name="Clum A."/>
            <person name="Lindquist E."/>
            <person name="Daum C."/>
            <person name="Ramamoorthy G.K."/>
            <person name="Gryganskyi A."/>
            <person name="Culley D."/>
            <person name="Magnuson J.K."/>
            <person name="James T.Y."/>
            <person name="O'Malley M.A."/>
            <person name="Stajich J.E."/>
            <person name="Spatafora J.W."/>
            <person name="Visel A."/>
            <person name="Grigoriev I.V."/>
        </authorList>
    </citation>
    <scope>NUCLEOTIDE SEQUENCE [LARGE SCALE GENOMIC DNA]</scope>
    <source>
        <strain evidence="10 11">NRRL 3301</strain>
    </source>
</reference>
<dbReference type="InterPro" id="IPR020472">
    <property type="entry name" value="WD40_PAC1"/>
</dbReference>
<accession>A0A1X2GUG6</accession>
<evidence type="ECO:0000313" key="10">
    <source>
        <dbReference type="EMBL" id="ORX61616.1"/>
    </source>
</evidence>
<dbReference type="PROSITE" id="PS00678">
    <property type="entry name" value="WD_REPEATS_1"/>
    <property type="match status" value="4"/>
</dbReference>
<dbReference type="SUPFAM" id="SSF50978">
    <property type="entry name" value="WD40 repeat-like"/>
    <property type="match status" value="1"/>
</dbReference>
<name>A0A1X2GUG6_9FUNG</name>
<dbReference type="AlphaFoldDB" id="A0A1X2GUG6"/>
<organism evidence="10 11">
    <name type="scientific">Hesseltinella vesiculosa</name>
    <dbReference type="NCBI Taxonomy" id="101127"/>
    <lineage>
        <taxon>Eukaryota</taxon>
        <taxon>Fungi</taxon>
        <taxon>Fungi incertae sedis</taxon>
        <taxon>Mucoromycota</taxon>
        <taxon>Mucoromycotina</taxon>
        <taxon>Mucoromycetes</taxon>
        <taxon>Mucorales</taxon>
        <taxon>Cunninghamellaceae</taxon>
        <taxon>Hesseltinella</taxon>
    </lineage>
</organism>
<dbReference type="GO" id="GO:0016251">
    <property type="term" value="F:RNA polymerase II general transcription initiation factor activity"/>
    <property type="evidence" value="ECO:0007669"/>
    <property type="project" value="TreeGrafter"/>
</dbReference>